<protein>
    <recommendedName>
        <fullName evidence="3">RiboL-PSP-HEPN domain-containing protein</fullName>
    </recommendedName>
</protein>
<keyword evidence="2" id="KW-1185">Reference proteome</keyword>
<evidence type="ECO:0000313" key="1">
    <source>
        <dbReference type="EMBL" id="MBA2113245.1"/>
    </source>
</evidence>
<dbReference type="AlphaFoldDB" id="A0A7V8V1J2"/>
<proteinExistence type="predicted"/>
<evidence type="ECO:0000313" key="2">
    <source>
        <dbReference type="Proteomes" id="UP000551616"/>
    </source>
</evidence>
<comment type="caution">
    <text evidence="1">The sequence shown here is derived from an EMBL/GenBank/DDBJ whole genome shotgun (WGS) entry which is preliminary data.</text>
</comment>
<dbReference type="Proteomes" id="UP000551616">
    <property type="component" value="Unassembled WGS sequence"/>
</dbReference>
<dbReference type="RefSeq" id="WP_207394744.1">
    <property type="nucleotide sequence ID" value="NZ_JABRWO010000001.1"/>
</dbReference>
<organism evidence="1 2">
    <name type="scientific">Bremerella alba</name>
    <dbReference type="NCBI Taxonomy" id="980252"/>
    <lineage>
        <taxon>Bacteria</taxon>
        <taxon>Pseudomonadati</taxon>
        <taxon>Planctomycetota</taxon>
        <taxon>Planctomycetia</taxon>
        <taxon>Pirellulales</taxon>
        <taxon>Pirellulaceae</taxon>
        <taxon>Bremerella</taxon>
    </lineage>
</organism>
<name>A0A7V8V1J2_9BACT</name>
<gene>
    <name evidence="1" type="ORF">HOV93_03940</name>
</gene>
<evidence type="ECO:0008006" key="3">
    <source>
        <dbReference type="Google" id="ProtNLM"/>
    </source>
</evidence>
<sequence>MDKSFQINANQFKEHLHVFKNAPSHESVEEYIAVEEELKKEVNDIIQSIGTRHSSGGYNIDLRHTPAHKGRMLIRAIFSTIEGVVYCMKQIAASSRDLDEQLTLEELLICKEVGIDLKNNGKIKDSRMRLRFAPNLRFAFAILSKVLAPSFSLDTSKEGWNCMIRSVEVRNRITHPKNASDLVLTPEELSTALTAYLWFNQQNEVMISLFDQRVEKSRDFWQEMRRRGTENK</sequence>
<dbReference type="EMBL" id="JABRWO010000001">
    <property type="protein sequence ID" value="MBA2113245.1"/>
    <property type="molecule type" value="Genomic_DNA"/>
</dbReference>
<reference evidence="1 2" key="1">
    <citation type="submission" date="2020-05" db="EMBL/GenBank/DDBJ databases">
        <title>Bremerella alba sp. nov., a novel planctomycete isolated from the surface of the macroalga Fucus spiralis.</title>
        <authorList>
            <person name="Godinho O."/>
            <person name="Botelho R."/>
            <person name="Albuquerque L."/>
            <person name="Wiegand S."/>
            <person name="Da Costa M.S."/>
            <person name="Lobo-Da-Cunha A."/>
            <person name="Jogler C."/>
            <person name="Lage O.M."/>
        </authorList>
    </citation>
    <scope>NUCLEOTIDE SEQUENCE [LARGE SCALE GENOMIC DNA]</scope>
    <source>
        <strain evidence="1 2">FF15</strain>
    </source>
</reference>
<accession>A0A7V8V1J2</accession>